<evidence type="ECO:0008006" key="3">
    <source>
        <dbReference type="Google" id="ProtNLM"/>
    </source>
</evidence>
<keyword evidence="2" id="KW-1185">Reference proteome</keyword>
<comment type="caution">
    <text evidence="1">The sequence shown here is derived from an EMBL/GenBank/DDBJ whole genome shotgun (WGS) entry which is preliminary data.</text>
</comment>
<reference evidence="1 2" key="1">
    <citation type="submission" date="2022-01" db="EMBL/GenBank/DDBJ databases">
        <authorList>
            <person name="Xiong W."/>
            <person name="Schranz E."/>
        </authorList>
    </citation>
    <scope>NUCLEOTIDE SEQUENCE [LARGE SCALE GENOMIC DNA]</scope>
</reference>
<organism evidence="1 2">
    <name type="scientific">Lactuca virosa</name>
    <dbReference type="NCBI Taxonomy" id="75947"/>
    <lineage>
        <taxon>Eukaryota</taxon>
        <taxon>Viridiplantae</taxon>
        <taxon>Streptophyta</taxon>
        <taxon>Embryophyta</taxon>
        <taxon>Tracheophyta</taxon>
        <taxon>Spermatophyta</taxon>
        <taxon>Magnoliopsida</taxon>
        <taxon>eudicotyledons</taxon>
        <taxon>Gunneridae</taxon>
        <taxon>Pentapetalae</taxon>
        <taxon>asterids</taxon>
        <taxon>campanulids</taxon>
        <taxon>Asterales</taxon>
        <taxon>Asteraceae</taxon>
        <taxon>Cichorioideae</taxon>
        <taxon>Cichorieae</taxon>
        <taxon>Lactucinae</taxon>
        <taxon>Lactuca</taxon>
    </lineage>
</organism>
<gene>
    <name evidence="1" type="ORF">LVIROSA_LOCUS29487</name>
</gene>
<evidence type="ECO:0000313" key="1">
    <source>
        <dbReference type="EMBL" id="CAH1443581.1"/>
    </source>
</evidence>
<evidence type="ECO:0000313" key="2">
    <source>
        <dbReference type="Proteomes" id="UP001157418"/>
    </source>
</evidence>
<proteinExistence type="predicted"/>
<name>A0AAU9P0J4_9ASTR</name>
<dbReference type="Proteomes" id="UP001157418">
    <property type="component" value="Unassembled WGS sequence"/>
</dbReference>
<dbReference type="AlphaFoldDB" id="A0AAU9P0J4"/>
<sequence>MVMPVSTSLSSPLPLSSTGSMVQNEVCHRSFPNVGTYSWRLVVLEDGGGSVGVLECVFSKERKRDENHVIRRKLSNSIHLLCSFIRIWSGTCSFSNCIITKFIPKSHCNQSCELAPFPVSYWIDLLRQIAASINASQFCFCTASSDFVFYNFHSVADFYSTQSPLKDFTLQYHT</sequence>
<dbReference type="EMBL" id="CAKMRJ010005512">
    <property type="protein sequence ID" value="CAH1443581.1"/>
    <property type="molecule type" value="Genomic_DNA"/>
</dbReference>
<protein>
    <recommendedName>
        <fullName evidence="3">MATH domain-containing protein</fullName>
    </recommendedName>
</protein>
<accession>A0AAU9P0J4</accession>